<sequence length="282" mass="30625">MTSATPGVGHLRSFSVPTRFGGYPGSALQAVPEGSMQAPPMRTAGTIGCSADYDMEDDSLDLDSLAEPFDFLHDHPSDHQPSNRSQSTEAPSRSGADMQMSQGDPRSASTSLLGFPPPGRLNYLTPPELRKGKGGRQPALDPRLDPNVDPKRAKRILANRLSAARSKMKQKTHVDGLKERASTLTKQKVHLQEEVKSLEKACEDTARENEAVMKQLQGLREREPSLEKRSSSLSQLWSGMGMDMQASGMPSFEQSFLDPNPMLPAHTSSFPSTFSAPASTAF</sequence>
<reference evidence="7 8" key="1">
    <citation type="journal article" date="2024" name="Nat. Commun.">
        <title>Phylogenomics reveals the evolutionary origins of lichenization in chlorophyte algae.</title>
        <authorList>
            <person name="Puginier C."/>
            <person name="Libourel C."/>
            <person name="Otte J."/>
            <person name="Skaloud P."/>
            <person name="Haon M."/>
            <person name="Grisel S."/>
            <person name="Petersen M."/>
            <person name="Berrin J.G."/>
            <person name="Delaux P.M."/>
            <person name="Dal Grande F."/>
            <person name="Keller J."/>
        </authorList>
    </citation>
    <scope>NUCLEOTIDE SEQUENCE [LARGE SCALE GENOMIC DNA]</scope>
    <source>
        <strain evidence="7 8">SAG 2523</strain>
    </source>
</reference>
<dbReference type="Proteomes" id="UP001485043">
    <property type="component" value="Unassembled WGS sequence"/>
</dbReference>
<dbReference type="Pfam" id="PF07716">
    <property type="entry name" value="bZIP_2"/>
    <property type="match status" value="1"/>
</dbReference>
<dbReference type="CDD" id="cd14703">
    <property type="entry name" value="bZIP_plant_RF2"/>
    <property type="match status" value="1"/>
</dbReference>
<organism evidence="7 8">
    <name type="scientific">Apatococcus fuscideae</name>
    <dbReference type="NCBI Taxonomy" id="2026836"/>
    <lineage>
        <taxon>Eukaryota</taxon>
        <taxon>Viridiplantae</taxon>
        <taxon>Chlorophyta</taxon>
        <taxon>core chlorophytes</taxon>
        <taxon>Trebouxiophyceae</taxon>
        <taxon>Chlorellales</taxon>
        <taxon>Chlorellaceae</taxon>
        <taxon>Apatococcus</taxon>
    </lineage>
</organism>
<dbReference type="EMBL" id="JALJOV010001606">
    <property type="protein sequence ID" value="KAK9845601.1"/>
    <property type="molecule type" value="Genomic_DNA"/>
</dbReference>
<dbReference type="PROSITE" id="PS50217">
    <property type="entry name" value="BZIP"/>
    <property type="match status" value="1"/>
</dbReference>
<dbReference type="SUPFAM" id="SSF57959">
    <property type="entry name" value="Leucine zipper domain"/>
    <property type="match status" value="1"/>
</dbReference>
<evidence type="ECO:0000256" key="5">
    <source>
        <dbReference type="SAM" id="MobiDB-lite"/>
    </source>
</evidence>
<keyword evidence="4" id="KW-0175">Coiled coil</keyword>
<name>A0AAW1SIW0_9CHLO</name>
<dbReference type="GO" id="GO:0003700">
    <property type="term" value="F:DNA-binding transcription factor activity"/>
    <property type="evidence" value="ECO:0007669"/>
    <property type="project" value="InterPro"/>
</dbReference>
<dbReference type="InterPro" id="IPR046347">
    <property type="entry name" value="bZIP_sf"/>
</dbReference>
<feature type="compositionally biased region" description="Low complexity" evidence="5">
    <location>
        <begin position="264"/>
        <end position="282"/>
    </location>
</feature>
<dbReference type="PANTHER" id="PTHR46391:SF35">
    <property type="entry name" value="BASIC LEUCINE ZIPPER 34-LIKE ISOFORM X1"/>
    <property type="match status" value="1"/>
</dbReference>
<keyword evidence="1" id="KW-0805">Transcription regulation</keyword>
<keyword evidence="8" id="KW-1185">Reference proteome</keyword>
<dbReference type="InterPro" id="IPR052483">
    <property type="entry name" value="bZIP_transcription_regulators"/>
</dbReference>
<evidence type="ECO:0000256" key="3">
    <source>
        <dbReference type="ARBA" id="ARBA00023242"/>
    </source>
</evidence>
<dbReference type="SMART" id="SM00338">
    <property type="entry name" value="BRLZ"/>
    <property type="match status" value="1"/>
</dbReference>
<comment type="caution">
    <text evidence="7">The sequence shown here is derived from an EMBL/GenBank/DDBJ whole genome shotgun (WGS) entry which is preliminary data.</text>
</comment>
<feature type="region of interest" description="Disordered" evidence="5">
    <location>
        <begin position="241"/>
        <end position="282"/>
    </location>
</feature>
<dbReference type="InterPro" id="IPR004827">
    <property type="entry name" value="bZIP"/>
</dbReference>
<accession>A0AAW1SIW0</accession>
<evidence type="ECO:0000256" key="1">
    <source>
        <dbReference type="ARBA" id="ARBA00023015"/>
    </source>
</evidence>
<evidence type="ECO:0000256" key="4">
    <source>
        <dbReference type="SAM" id="Coils"/>
    </source>
</evidence>
<evidence type="ECO:0000313" key="8">
    <source>
        <dbReference type="Proteomes" id="UP001485043"/>
    </source>
</evidence>
<keyword evidence="2" id="KW-0804">Transcription</keyword>
<feature type="compositionally biased region" description="Polar residues" evidence="5">
    <location>
        <begin position="79"/>
        <end position="91"/>
    </location>
</feature>
<feature type="domain" description="BZIP" evidence="6">
    <location>
        <begin position="149"/>
        <end position="200"/>
    </location>
</feature>
<dbReference type="AlphaFoldDB" id="A0AAW1SIW0"/>
<feature type="coiled-coil region" evidence="4">
    <location>
        <begin position="174"/>
        <end position="222"/>
    </location>
</feature>
<dbReference type="InterPro" id="IPR044759">
    <property type="entry name" value="bZIP_RF2"/>
</dbReference>
<evidence type="ECO:0000256" key="2">
    <source>
        <dbReference type="ARBA" id="ARBA00023163"/>
    </source>
</evidence>
<proteinExistence type="predicted"/>
<dbReference type="Gene3D" id="1.20.5.170">
    <property type="match status" value="1"/>
</dbReference>
<keyword evidence="3" id="KW-0539">Nucleus</keyword>
<feature type="compositionally biased region" description="Polar residues" evidence="5">
    <location>
        <begin position="99"/>
        <end position="112"/>
    </location>
</feature>
<feature type="region of interest" description="Disordered" evidence="5">
    <location>
        <begin position="31"/>
        <end position="151"/>
    </location>
</feature>
<evidence type="ECO:0000259" key="6">
    <source>
        <dbReference type="PROSITE" id="PS50217"/>
    </source>
</evidence>
<dbReference type="PANTHER" id="PTHR46391">
    <property type="entry name" value="BASIC LEUCINE ZIPPER 34"/>
    <property type="match status" value="1"/>
</dbReference>
<protein>
    <recommendedName>
        <fullName evidence="6">BZIP domain-containing protein</fullName>
    </recommendedName>
</protein>
<evidence type="ECO:0000313" key="7">
    <source>
        <dbReference type="EMBL" id="KAK9845601.1"/>
    </source>
</evidence>
<feature type="compositionally biased region" description="Basic and acidic residues" evidence="5">
    <location>
        <begin position="142"/>
        <end position="151"/>
    </location>
</feature>
<gene>
    <name evidence="7" type="ORF">WJX84_003797</name>
</gene>